<evidence type="ECO:0000313" key="8">
    <source>
        <dbReference type="EMBL" id="KYM75451.1"/>
    </source>
</evidence>
<dbReference type="InterPro" id="IPR040457">
    <property type="entry name" value="GCP_C"/>
</dbReference>
<proteinExistence type="inferred from homology"/>
<dbReference type="PANTHER" id="PTHR19302">
    <property type="entry name" value="GAMMA TUBULIN COMPLEX PROTEIN"/>
    <property type="match status" value="1"/>
</dbReference>
<comment type="subcellular location">
    <subcellularLocation>
        <location evidence="1">Cytoplasm</location>
        <location evidence="1">Cytoskeleton</location>
    </subcellularLocation>
</comment>
<dbReference type="GO" id="GO:0051011">
    <property type="term" value="F:microtubule minus-end binding"/>
    <property type="evidence" value="ECO:0007669"/>
    <property type="project" value="TreeGrafter"/>
</dbReference>
<evidence type="ECO:0000256" key="4">
    <source>
        <dbReference type="ARBA" id="ARBA00022701"/>
    </source>
</evidence>
<organism evidence="8 9">
    <name type="scientific">Atta colombica</name>
    <dbReference type="NCBI Taxonomy" id="520822"/>
    <lineage>
        <taxon>Eukaryota</taxon>
        <taxon>Metazoa</taxon>
        <taxon>Ecdysozoa</taxon>
        <taxon>Arthropoda</taxon>
        <taxon>Hexapoda</taxon>
        <taxon>Insecta</taxon>
        <taxon>Pterygota</taxon>
        <taxon>Neoptera</taxon>
        <taxon>Endopterygota</taxon>
        <taxon>Hymenoptera</taxon>
        <taxon>Apocrita</taxon>
        <taxon>Aculeata</taxon>
        <taxon>Formicoidea</taxon>
        <taxon>Formicidae</taxon>
        <taxon>Myrmicinae</taxon>
        <taxon>Atta</taxon>
    </lineage>
</organism>
<gene>
    <name evidence="8" type="ORF">ALC53_14147</name>
</gene>
<dbReference type="GO" id="GO:0005874">
    <property type="term" value="C:microtubule"/>
    <property type="evidence" value="ECO:0007669"/>
    <property type="project" value="UniProtKB-KW"/>
</dbReference>
<sequence>ELIRRFMRFSLGLLSSTQGIETLREDEVTVATYIKSKLSPRDAVQFDKLHNDLKDGPLKNRISILIFLLNMGQSMEQIKDRIFSFPDMKSELSPIASTSGQLSQTSCSPAQVVSLNTTETSSKGLLIHPNKIFNEESISEDVLVQDLIYSFQSVEGKILKLDSSYGFQIDPVAKINRSQKQAVLRLSELGYLHSVVRKGLERMSVTGAGRVTDSFVAALHKELSEYYRFIAIMQEEVNRSQHQMVTYGVTLSHLHLWACDPLETLKWLASIVRACQGQKGGALASTVYEFSYHGDAIVKNLVKRVLESVCNPLYNMLMRWIADGELDDPYKEFFIQACNDVSGDRMWHEKYQVRNSMVPSFLSKAQAKKILGTGKSINFLREVCKDFSPWQDRHADMFRNTDEEYNVEVFFDMDPDGRLQTMMDAAYKETSTRVVEILTKQYHLMDHLQGIKGYLLLGQGHFIQHLMHLLEPELAKPASSLYPHNISSILEIAIRATSTKLDDLDVQKRLDVRLLAPSESETGWDVFILDYNVDGPIGTILEPCRQTYQTVFFALWKAKRMESILSAIWKQQTTSAKMFRKMPEVLPIQNHIHLITSSMVHLVHQMQYYFLFEVIECSWDTFAKQLLQASSLDDIIAAHSHFVDSVRHGTLLDEKSQELMDHLRSVYSPILDLQNLEETFLARATQEYEARLNDNLGHEQTKKWSRTNKKDQEIEEREKAFLKYLNTLSIQLRLLSRTYQDRVKKFLLMLASAEDVSLQLLSVRLDFNEYYKSKDSRLVVPLTYQHRRQKTFNDSSHFSNECCISTEQNSSDINNKVTSTFDFSINRPSSFSSLCRHHDTTNFFYRPHSSKMITDVNDSVVLHKKSYRTNLRNAELSKRTFRIFLEKQILSHVEIEIQKNIQEPQTPLTPNFNFDENDFTLSKIRLTLSPFQTIVPEKKSFIKNNSTLSNFEAKMCSSNRAVKITNAIVNRDIDSEINVYENSVRKKSKISTALVSNQNISSPKMNIIVDKQSDCALMYVNSPEWFQDNETVSVHGSLLSETISDISTYNSDLRRNTNHKRCRWKRILFCCVN</sequence>
<accession>A0A195ATD3</accession>
<dbReference type="GO" id="GO:0007020">
    <property type="term" value="P:microtubule nucleation"/>
    <property type="evidence" value="ECO:0007669"/>
    <property type="project" value="InterPro"/>
</dbReference>
<dbReference type="GO" id="GO:0000930">
    <property type="term" value="C:gamma-tubulin complex"/>
    <property type="evidence" value="ECO:0007669"/>
    <property type="project" value="TreeGrafter"/>
</dbReference>
<protein>
    <submittedName>
        <fullName evidence="8">Gamma-tubulin complex component 3 like protein</fullName>
    </submittedName>
</protein>
<reference evidence="8 9" key="1">
    <citation type="submission" date="2015-09" db="EMBL/GenBank/DDBJ databases">
        <title>Atta colombica WGS genome.</title>
        <authorList>
            <person name="Nygaard S."/>
            <person name="Hu H."/>
            <person name="Boomsma J."/>
            <person name="Zhang G."/>
        </authorList>
    </citation>
    <scope>NUCLEOTIDE SEQUENCE [LARGE SCALE GENOMIC DNA]</scope>
    <source>
        <strain evidence="8">Treedump-2</strain>
        <tissue evidence="8">Whole body</tissue>
    </source>
</reference>
<name>A0A195ATD3_9HYME</name>
<keyword evidence="4" id="KW-0493">Microtubule</keyword>
<dbReference type="AlphaFoldDB" id="A0A195ATD3"/>
<dbReference type="GO" id="GO:0000278">
    <property type="term" value="P:mitotic cell cycle"/>
    <property type="evidence" value="ECO:0007669"/>
    <property type="project" value="TreeGrafter"/>
</dbReference>
<dbReference type="GO" id="GO:0051225">
    <property type="term" value="P:spindle assembly"/>
    <property type="evidence" value="ECO:0007669"/>
    <property type="project" value="TreeGrafter"/>
</dbReference>
<dbReference type="Pfam" id="PF04130">
    <property type="entry name" value="GCP_C_terminal"/>
    <property type="match status" value="1"/>
</dbReference>
<evidence type="ECO:0000259" key="6">
    <source>
        <dbReference type="Pfam" id="PF04130"/>
    </source>
</evidence>
<evidence type="ECO:0000256" key="3">
    <source>
        <dbReference type="ARBA" id="ARBA00022490"/>
    </source>
</evidence>
<comment type="similarity">
    <text evidence="2">Belongs to the TUBGCP family.</text>
</comment>
<dbReference type="InterPro" id="IPR042241">
    <property type="entry name" value="GCP_C_sf"/>
</dbReference>
<feature type="domain" description="Gamma tubulin complex component protein N-terminal" evidence="7">
    <location>
        <begin position="144"/>
        <end position="440"/>
    </location>
</feature>
<feature type="non-terminal residue" evidence="8">
    <location>
        <position position="1"/>
    </location>
</feature>
<dbReference type="Gene3D" id="1.20.120.1900">
    <property type="entry name" value="Gamma-tubulin complex, C-terminal domain"/>
    <property type="match status" value="1"/>
</dbReference>
<dbReference type="GO" id="GO:0031122">
    <property type="term" value="P:cytoplasmic microtubule organization"/>
    <property type="evidence" value="ECO:0007669"/>
    <property type="project" value="TreeGrafter"/>
</dbReference>
<evidence type="ECO:0000256" key="2">
    <source>
        <dbReference type="ARBA" id="ARBA00010337"/>
    </source>
</evidence>
<keyword evidence="5" id="KW-0206">Cytoskeleton</keyword>
<keyword evidence="3" id="KW-0963">Cytoplasm</keyword>
<keyword evidence="9" id="KW-1185">Reference proteome</keyword>
<feature type="domain" description="Gamma tubulin complex component C-terminal" evidence="6">
    <location>
        <begin position="444"/>
        <end position="771"/>
    </location>
</feature>
<dbReference type="Pfam" id="PF17681">
    <property type="entry name" value="GCP_N_terminal"/>
    <property type="match status" value="1"/>
</dbReference>
<dbReference type="GO" id="GO:0000922">
    <property type="term" value="C:spindle pole"/>
    <property type="evidence" value="ECO:0007669"/>
    <property type="project" value="InterPro"/>
</dbReference>
<dbReference type="PANTHER" id="PTHR19302:SF14">
    <property type="entry name" value="GAMMA-TUBULIN COMPLEX COMPONENT 3"/>
    <property type="match status" value="1"/>
</dbReference>
<dbReference type="GO" id="GO:0051321">
    <property type="term" value="P:meiotic cell cycle"/>
    <property type="evidence" value="ECO:0007669"/>
    <property type="project" value="TreeGrafter"/>
</dbReference>
<dbReference type="GO" id="GO:0043015">
    <property type="term" value="F:gamma-tubulin binding"/>
    <property type="evidence" value="ECO:0007669"/>
    <property type="project" value="InterPro"/>
</dbReference>
<dbReference type="InterPro" id="IPR007259">
    <property type="entry name" value="GCP"/>
</dbReference>
<dbReference type="EMBL" id="KQ976745">
    <property type="protein sequence ID" value="KYM75451.1"/>
    <property type="molecule type" value="Genomic_DNA"/>
</dbReference>
<evidence type="ECO:0000313" key="9">
    <source>
        <dbReference type="Proteomes" id="UP000078540"/>
    </source>
</evidence>
<evidence type="ECO:0000259" key="7">
    <source>
        <dbReference type="Pfam" id="PF17681"/>
    </source>
</evidence>
<dbReference type="STRING" id="520822.A0A195ATD3"/>
<evidence type="ECO:0000256" key="1">
    <source>
        <dbReference type="ARBA" id="ARBA00004245"/>
    </source>
</evidence>
<evidence type="ECO:0000256" key="5">
    <source>
        <dbReference type="ARBA" id="ARBA00023212"/>
    </source>
</evidence>
<dbReference type="Proteomes" id="UP000078540">
    <property type="component" value="Unassembled WGS sequence"/>
</dbReference>
<dbReference type="InterPro" id="IPR041470">
    <property type="entry name" value="GCP_N"/>
</dbReference>